<sequence>MAFYTITVSFSSSAAALCPTRSAHCNSSSSFNSLKCSVFPSRLSSSRLSTSVSSSSSSSSSFLSGVSSSSSRNRPFSSCKEVQKIWALAASSSTGPGAAAEKEEVFFDGGPHFGDLVTNLVFGLTLVWLPLTLASVFRCLFLRYRFTNLRVTIISGLTGDDRKDFTYEVIKDVQFVPRFIGEWGDMVITLTDGTKVELKSIPKFREIAKYCLDRAGKKPASSLISSVSAPATGPKGF</sequence>
<comment type="caution">
    <text evidence="1">The sequence shown here is derived from an EMBL/GenBank/DDBJ whole genome shotgun (WGS) entry which is preliminary data.</text>
</comment>
<protein>
    <submittedName>
        <fullName evidence="1">Uncharacterized protein</fullName>
    </submittedName>
</protein>
<organism evidence="1 2">
    <name type="scientific">Sphagnum magellanicum</name>
    <dbReference type="NCBI Taxonomy" id="128215"/>
    <lineage>
        <taxon>Eukaryota</taxon>
        <taxon>Viridiplantae</taxon>
        <taxon>Streptophyta</taxon>
        <taxon>Embryophyta</taxon>
        <taxon>Bryophyta</taxon>
        <taxon>Sphagnophytina</taxon>
        <taxon>Sphagnopsida</taxon>
        <taxon>Sphagnales</taxon>
        <taxon>Sphagnaceae</taxon>
        <taxon>Sphagnum</taxon>
    </lineage>
</organism>
<gene>
    <name evidence="1" type="ORF">CY35_07G100200</name>
</gene>
<dbReference type="Proteomes" id="UP000828922">
    <property type="component" value="Linkage Group LG07"/>
</dbReference>
<accession>A0ACB8HND1</accession>
<evidence type="ECO:0000313" key="2">
    <source>
        <dbReference type="Proteomes" id="UP000828922"/>
    </source>
</evidence>
<reference evidence="2" key="1">
    <citation type="journal article" date="2022" name="New Phytol.">
        <title>Phylogenomic structure and speciation in an emerging model: the Sphagnum magellanicum complex (Bryophyta).</title>
        <authorList>
            <person name="Shaw A.J."/>
            <person name="Piatkowski B."/>
            <person name="Duffy A.M."/>
            <person name="Aguero B."/>
            <person name="Imwattana K."/>
            <person name="Nieto-Lugilde M."/>
            <person name="Healey A."/>
            <person name="Weston D.J."/>
            <person name="Patel M.N."/>
            <person name="Schmutz J."/>
            <person name="Grimwood J."/>
            <person name="Yavitt J.B."/>
            <person name="Hassel K."/>
            <person name="Stenoien H.K."/>
            <person name="Flatberg K.I."/>
            <person name="Bickford C.P."/>
            <person name="Hicks K.A."/>
        </authorList>
    </citation>
    <scope>NUCLEOTIDE SEQUENCE [LARGE SCALE GENOMIC DNA]</scope>
</reference>
<name>A0ACB8HND1_9BRYO</name>
<keyword evidence="2" id="KW-1185">Reference proteome</keyword>
<dbReference type="EMBL" id="CM038913">
    <property type="protein sequence ID" value="KAH9557734.1"/>
    <property type="molecule type" value="Genomic_DNA"/>
</dbReference>
<proteinExistence type="predicted"/>
<evidence type="ECO:0000313" key="1">
    <source>
        <dbReference type="EMBL" id="KAH9557734.1"/>
    </source>
</evidence>